<gene>
    <name evidence="7" type="ORF">KL86DYS1_11759</name>
</gene>
<organism evidence="7">
    <name type="scientific">uncultured Dysgonomonas sp</name>
    <dbReference type="NCBI Taxonomy" id="206096"/>
    <lineage>
        <taxon>Bacteria</taxon>
        <taxon>Pseudomonadati</taxon>
        <taxon>Bacteroidota</taxon>
        <taxon>Bacteroidia</taxon>
        <taxon>Bacteroidales</taxon>
        <taxon>Dysgonomonadaceae</taxon>
        <taxon>Dysgonomonas</taxon>
        <taxon>environmental samples</taxon>
    </lineage>
</organism>
<reference evidence="7" key="1">
    <citation type="submission" date="2016-04" db="EMBL/GenBank/DDBJ databases">
        <authorList>
            <person name="Evans L.H."/>
            <person name="Alamgir A."/>
            <person name="Owens N."/>
            <person name="Weber N.D."/>
            <person name="Virtaneva K."/>
            <person name="Barbian K."/>
            <person name="Babar A."/>
            <person name="Rosenke K."/>
        </authorList>
    </citation>
    <scope>NUCLEOTIDE SEQUENCE</scope>
    <source>
        <strain evidence="7">86-1</strain>
    </source>
</reference>
<evidence type="ECO:0000313" key="7">
    <source>
        <dbReference type="EMBL" id="SBV96860.1"/>
    </source>
</evidence>
<accession>A0A212JBQ8</accession>
<evidence type="ECO:0000259" key="6">
    <source>
        <dbReference type="Pfam" id="PF00924"/>
    </source>
</evidence>
<dbReference type="PANTHER" id="PTHR30221:SF8">
    <property type="entry name" value="SMALL-CONDUCTANCE MECHANOSENSITIVE CHANNEL"/>
    <property type="match status" value="1"/>
</dbReference>
<evidence type="ECO:0000256" key="3">
    <source>
        <dbReference type="ARBA" id="ARBA00022989"/>
    </source>
</evidence>
<feature type="domain" description="Mechanosensitive ion channel MscS" evidence="6">
    <location>
        <begin position="113"/>
        <end position="177"/>
    </location>
</feature>
<evidence type="ECO:0000256" key="5">
    <source>
        <dbReference type="SAM" id="Phobius"/>
    </source>
</evidence>
<dbReference type="Pfam" id="PF00924">
    <property type="entry name" value="MS_channel_2nd"/>
    <property type="match status" value="1"/>
</dbReference>
<proteinExistence type="predicted"/>
<dbReference type="GO" id="GO:0008381">
    <property type="term" value="F:mechanosensitive monoatomic ion channel activity"/>
    <property type="evidence" value="ECO:0007669"/>
    <property type="project" value="InterPro"/>
</dbReference>
<comment type="subcellular location">
    <subcellularLocation>
        <location evidence="1">Membrane</location>
    </subcellularLocation>
</comment>
<dbReference type="InterPro" id="IPR045275">
    <property type="entry name" value="MscS_archaea/bacteria_type"/>
</dbReference>
<dbReference type="InterPro" id="IPR010920">
    <property type="entry name" value="LSM_dom_sf"/>
</dbReference>
<keyword evidence="3 5" id="KW-1133">Transmembrane helix</keyword>
<dbReference type="InterPro" id="IPR006685">
    <property type="entry name" value="MscS_channel_2nd"/>
</dbReference>
<name>A0A212JBQ8_9BACT</name>
<sequence>MDYVSFMYKEMLEKDILTILTDHLPQIIASAIIILLTPSSKYIVGKIIRKYGSLTLKSEPRTLHIIQVINILINFTCLVTLAIIWGVQPQNMLVALSSIFAVIGVAMFAQWSILSNITAGIIIFFTTPFKIGDEIHILDKDTPIDAIIENILTFHTHLRTKDNELIIIPNSLFLQKIVSVGKMER</sequence>
<dbReference type="SUPFAM" id="SSF50182">
    <property type="entry name" value="Sm-like ribonucleoproteins"/>
    <property type="match status" value="1"/>
</dbReference>
<dbReference type="InterPro" id="IPR023408">
    <property type="entry name" value="MscS_beta-dom_sf"/>
</dbReference>
<dbReference type="PANTHER" id="PTHR30221">
    <property type="entry name" value="SMALL-CONDUCTANCE MECHANOSENSITIVE CHANNEL"/>
    <property type="match status" value="1"/>
</dbReference>
<evidence type="ECO:0000256" key="4">
    <source>
        <dbReference type="ARBA" id="ARBA00023136"/>
    </source>
</evidence>
<evidence type="ECO:0000256" key="2">
    <source>
        <dbReference type="ARBA" id="ARBA00022692"/>
    </source>
</evidence>
<dbReference type="Gene3D" id="2.30.30.60">
    <property type="match status" value="1"/>
</dbReference>
<feature type="transmembrane region" description="Helical" evidence="5">
    <location>
        <begin position="24"/>
        <end position="44"/>
    </location>
</feature>
<dbReference type="AlphaFoldDB" id="A0A212JBQ8"/>
<feature type="transmembrane region" description="Helical" evidence="5">
    <location>
        <begin position="65"/>
        <end position="87"/>
    </location>
</feature>
<dbReference type="EMBL" id="FLUM01000001">
    <property type="protein sequence ID" value="SBV96860.1"/>
    <property type="molecule type" value="Genomic_DNA"/>
</dbReference>
<keyword evidence="4 5" id="KW-0472">Membrane</keyword>
<evidence type="ECO:0000256" key="1">
    <source>
        <dbReference type="ARBA" id="ARBA00004370"/>
    </source>
</evidence>
<protein>
    <recommendedName>
        <fullName evidence="6">Mechanosensitive ion channel MscS domain-containing protein</fullName>
    </recommendedName>
</protein>
<feature type="transmembrane region" description="Helical" evidence="5">
    <location>
        <begin position="99"/>
        <end position="125"/>
    </location>
</feature>
<dbReference type="GO" id="GO:0016020">
    <property type="term" value="C:membrane"/>
    <property type="evidence" value="ECO:0007669"/>
    <property type="project" value="UniProtKB-SubCell"/>
</dbReference>
<keyword evidence="2 5" id="KW-0812">Transmembrane</keyword>